<dbReference type="InterPro" id="IPR025529">
    <property type="entry name" value="DUF4416"/>
</dbReference>
<dbReference type="AlphaFoldDB" id="X1IWE0"/>
<comment type="caution">
    <text evidence="1">The sequence shown here is derived from an EMBL/GenBank/DDBJ whole genome shotgun (WGS) entry which is preliminary data.</text>
</comment>
<name>X1IWE0_9ZZZZ</name>
<reference evidence="1" key="1">
    <citation type="journal article" date="2014" name="Front. Microbiol.">
        <title>High frequency of phylogenetically diverse reductive dehalogenase-homologous genes in deep subseafloor sedimentary metagenomes.</title>
        <authorList>
            <person name="Kawai M."/>
            <person name="Futagami T."/>
            <person name="Toyoda A."/>
            <person name="Takaki Y."/>
            <person name="Nishi S."/>
            <person name="Hori S."/>
            <person name="Arai W."/>
            <person name="Tsubouchi T."/>
            <person name="Morono Y."/>
            <person name="Uchiyama I."/>
            <person name="Ito T."/>
            <person name="Fujiyama A."/>
            <person name="Inagaki F."/>
            <person name="Takami H."/>
        </authorList>
    </citation>
    <scope>NUCLEOTIDE SEQUENCE</scope>
    <source>
        <strain evidence="1">Expedition CK06-06</strain>
    </source>
</reference>
<evidence type="ECO:0008006" key="2">
    <source>
        <dbReference type="Google" id="ProtNLM"/>
    </source>
</evidence>
<protein>
    <recommendedName>
        <fullName evidence="2">DUF4416 domain-containing protein</fullName>
    </recommendedName>
</protein>
<accession>X1IWE0</accession>
<dbReference type="Pfam" id="PF14385">
    <property type="entry name" value="DUF4416"/>
    <property type="match status" value="1"/>
</dbReference>
<evidence type="ECO:0000313" key="1">
    <source>
        <dbReference type="EMBL" id="GAH73555.1"/>
    </source>
</evidence>
<gene>
    <name evidence="1" type="ORF">S03H2_45763</name>
</gene>
<feature type="non-terminal residue" evidence="1">
    <location>
        <position position="1"/>
    </location>
</feature>
<organism evidence="1">
    <name type="scientific">marine sediment metagenome</name>
    <dbReference type="NCBI Taxonomy" id="412755"/>
    <lineage>
        <taxon>unclassified sequences</taxon>
        <taxon>metagenomes</taxon>
        <taxon>ecological metagenomes</taxon>
    </lineage>
</organism>
<sequence length="133" mass="15546">TDYYEPEMGGPLLRRIYSFQELVAPDNLAAAKHTTDRLERELARTLPDAPQRPVNLDPGYVCLSKMVLATTKDHAHRVYVGAGIYAESTLRWRHGAFEPWEWTYPDYRTDHYRAFFAEVRALYQQKLRRLEGT</sequence>
<dbReference type="EMBL" id="BARU01028692">
    <property type="protein sequence ID" value="GAH73555.1"/>
    <property type="molecule type" value="Genomic_DNA"/>
</dbReference>
<proteinExistence type="predicted"/>